<dbReference type="SUPFAM" id="SSF63829">
    <property type="entry name" value="Calcium-dependent phosphotriesterase"/>
    <property type="match status" value="1"/>
</dbReference>
<dbReference type="AlphaFoldDB" id="A0A381WEK0"/>
<dbReference type="Pfam" id="PF18962">
    <property type="entry name" value="Por_Secre_tail"/>
    <property type="match status" value="1"/>
</dbReference>
<dbReference type="InterPro" id="IPR053143">
    <property type="entry name" value="Arylsulfate_ST"/>
</dbReference>
<reference evidence="2" key="1">
    <citation type="submission" date="2018-05" db="EMBL/GenBank/DDBJ databases">
        <authorList>
            <person name="Lanie J.A."/>
            <person name="Ng W.-L."/>
            <person name="Kazmierczak K.M."/>
            <person name="Andrzejewski T.M."/>
            <person name="Davidsen T.M."/>
            <person name="Wayne K.J."/>
            <person name="Tettelin H."/>
            <person name="Glass J.I."/>
            <person name="Rusch D."/>
            <person name="Podicherti R."/>
            <person name="Tsui H.-C.T."/>
            <person name="Winkler M.E."/>
        </authorList>
    </citation>
    <scope>NUCLEOTIDE SEQUENCE</scope>
</reference>
<dbReference type="InterPro" id="IPR011047">
    <property type="entry name" value="Quinoprotein_ADH-like_sf"/>
</dbReference>
<evidence type="ECO:0000259" key="1">
    <source>
        <dbReference type="Pfam" id="PF18962"/>
    </source>
</evidence>
<gene>
    <name evidence="2" type="ORF">METZ01_LOCUS103769</name>
</gene>
<dbReference type="InterPro" id="IPR010262">
    <property type="entry name" value="Arylsulfotransferase_bact"/>
</dbReference>
<dbReference type="Pfam" id="PF05935">
    <property type="entry name" value="Arylsulfotrans"/>
    <property type="match status" value="1"/>
</dbReference>
<sequence length="678" mass="78670">MVLIVLLFIINSFLYPSIISPSDSDSLTSIHVLIEWEQNPYIEEYNIQISETNNFDPILIDTVSNIPLFICKNNLAWNSQYFVRVQSVVDEIPQLDYYDTTNFYILNPQYTDVGTINTITYNENEYFEGITIFGLFNHHQSIAFDKNGNEIWNTGDHNNFFMTTIDRYGNFNGFKNEGNVNKPIKFNFNNDILWISTDHGDRHEFREITEDHYMYIEPKYQFGVIPNGEWTNSFIQLGYLADGITQEFDWKAQQICIKDHLNQKIWEWNPFEYFSMDDFDLHGTWFTAVHNGYYDWTHSNSFWYSEPESAIYLSSRHLSRITKIDYPSGNIIWNIGPGANHNLGEDNLCNEIGFSFQHHIQELNDGSLLFFDNGNRSDIFRSTEMNESRILRLRIDSLDCEIVWEYILPGTNYSFSMSGVILLDNGNYLIATRSDSGKIIEVNNNKETIWEADLNVDLHETTPGIYRAFRVPSIFPQAYSVVFNNYENILNNKKGIILGGSDDLTVEIYNKGGYGQEYSYSLSDSLGLEFFNKTGTIFIPKNEKYKISFPVPDYINKSNLSNNLIFNINPTNHSYAHKSYNIDLLVFNSNINNGHIVSTFPNPSKSVTTCKIYLLDNENVTLQVFDILGKKIEQSKERFYPQGLNHIKWNPRNNPSGVYLLQIITDSFTEVKKLIVIK</sequence>
<dbReference type="InterPro" id="IPR026444">
    <property type="entry name" value="Secre_tail"/>
</dbReference>
<proteinExistence type="predicted"/>
<accession>A0A381WEK0</accession>
<dbReference type="InterPro" id="IPR013783">
    <property type="entry name" value="Ig-like_fold"/>
</dbReference>
<dbReference type="NCBIfam" id="TIGR04183">
    <property type="entry name" value="Por_Secre_tail"/>
    <property type="match status" value="1"/>
</dbReference>
<dbReference type="GO" id="GO:0004062">
    <property type="term" value="F:aryl sulfotransferase activity"/>
    <property type="evidence" value="ECO:0007669"/>
    <property type="project" value="InterPro"/>
</dbReference>
<dbReference type="EMBL" id="UINC01011551">
    <property type="protein sequence ID" value="SVA50915.1"/>
    <property type="molecule type" value="Genomic_DNA"/>
</dbReference>
<protein>
    <recommendedName>
        <fullName evidence="1">Secretion system C-terminal sorting domain-containing protein</fullName>
    </recommendedName>
</protein>
<evidence type="ECO:0000313" key="2">
    <source>
        <dbReference type="EMBL" id="SVA50915.1"/>
    </source>
</evidence>
<dbReference type="SUPFAM" id="SSF50998">
    <property type="entry name" value="Quinoprotein alcohol dehydrogenase-like"/>
    <property type="match status" value="1"/>
</dbReference>
<name>A0A381WEK0_9ZZZZ</name>
<organism evidence="2">
    <name type="scientific">marine metagenome</name>
    <dbReference type="NCBI Taxonomy" id="408172"/>
    <lineage>
        <taxon>unclassified sequences</taxon>
        <taxon>metagenomes</taxon>
        <taxon>ecological metagenomes</taxon>
    </lineage>
</organism>
<feature type="domain" description="Secretion system C-terminal sorting" evidence="1">
    <location>
        <begin position="600"/>
        <end position="676"/>
    </location>
</feature>
<dbReference type="Gene3D" id="2.60.40.10">
    <property type="entry name" value="Immunoglobulins"/>
    <property type="match status" value="1"/>
</dbReference>
<dbReference type="PANTHER" id="PTHR35340">
    <property type="entry name" value="PQQ ENZYME REPEAT PROTEIN-RELATED"/>
    <property type="match status" value="1"/>
</dbReference>
<dbReference type="PANTHER" id="PTHR35340:SF5">
    <property type="entry name" value="ASST-DOMAIN-CONTAINING PROTEIN"/>
    <property type="match status" value="1"/>
</dbReference>